<proteinExistence type="predicted"/>
<dbReference type="EMBL" id="BPLR01011759">
    <property type="protein sequence ID" value="GIY48837.1"/>
    <property type="molecule type" value="Genomic_DNA"/>
</dbReference>
<dbReference type="Proteomes" id="UP001054945">
    <property type="component" value="Unassembled WGS sequence"/>
</dbReference>
<evidence type="ECO:0000313" key="1">
    <source>
        <dbReference type="EMBL" id="GIY48837.1"/>
    </source>
</evidence>
<name>A0AAV4TVF5_CAEEX</name>
<reference evidence="1 2" key="1">
    <citation type="submission" date="2021-06" db="EMBL/GenBank/DDBJ databases">
        <title>Caerostris extrusa draft genome.</title>
        <authorList>
            <person name="Kono N."/>
            <person name="Arakawa K."/>
        </authorList>
    </citation>
    <scope>NUCLEOTIDE SEQUENCE [LARGE SCALE GENOMIC DNA]</scope>
</reference>
<organism evidence="1 2">
    <name type="scientific">Caerostris extrusa</name>
    <name type="common">Bark spider</name>
    <name type="synonym">Caerostris bankana</name>
    <dbReference type="NCBI Taxonomy" id="172846"/>
    <lineage>
        <taxon>Eukaryota</taxon>
        <taxon>Metazoa</taxon>
        <taxon>Ecdysozoa</taxon>
        <taxon>Arthropoda</taxon>
        <taxon>Chelicerata</taxon>
        <taxon>Arachnida</taxon>
        <taxon>Araneae</taxon>
        <taxon>Araneomorphae</taxon>
        <taxon>Entelegynae</taxon>
        <taxon>Araneoidea</taxon>
        <taxon>Araneidae</taxon>
        <taxon>Caerostris</taxon>
    </lineage>
</organism>
<gene>
    <name evidence="1" type="ORF">CEXT_629401</name>
</gene>
<keyword evidence="2" id="KW-1185">Reference proteome</keyword>
<protein>
    <submittedName>
        <fullName evidence="1">Uncharacterized protein</fullName>
    </submittedName>
</protein>
<sequence length="88" mass="10313">MICFCCFTPELNFPADTQYMPSKLLYRAIHYRKGETHALNYLHNFFFRLPPRLRHGLCLPKVEEIKTSVIGVLREMALQLQSNIGKEN</sequence>
<dbReference type="AlphaFoldDB" id="A0AAV4TVF5"/>
<comment type="caution">
    <text evidence="1">The sequence shown here is derived from an EMBL/GenBank/DDBJ whole genome shotgun (WGS) entry which is preliminary data.</text>
</comment>
<accession>A0AAV4TVF5</accession>
<evidence type="ECO:0000313" key="2">
    <source>
        <dbReference type="Proteomes" id="UP001054945"/>
    </source>
</evidence>